<dbReference type="OMA" id="PPYYDYD"/>
<feature type="compositionally biased region" description="Gly residues" evidence="1">
    <location>
        <begin position="1415"/>
        <end position="1427"/>
    </location>
</feature>
<feature type="region of interest" description="Disordered" evidence="1">
    <location>
        <begin position="939"/>
        <end position="967"/>
    </location>
</feature>
<dbReference type="CDD" id="cd01099">
    <property type="entry name" value="PAN_AP_HGF"/>
    <property type="match status" value="4"/>
</dbReference>
<dbReference type="PROSITE" id="PS51034">
    <property type="entry name" value="ZP_2"/>
    <property type="match status" value="1"/>
</dbReference>
<evidence type="ECO:0000256" key="2">
    <source>
        <dbReference type="SAM" id="Phobius"/>
    </source>
</evidence>
<feature type="domain" description="Apple" evidence="4">
    <location>
        <begin position="25"/>
        <end position="134"/>
    </location>
</feature>
<evidence type="ECO:0000256" key="3">
    <source>
        <dbReference type="SAM" id="SignalP"/>
    </source>
</evidence>
<keyword evidence="2" id="KW-0812">Transmembrane</keyword>
<dbReference type="FunFam" id="3.50.4.10:FF:000008">
    <property type="entry name" value="No-mechanoreceptor potential A long isoform"/>
    <property type="match status" value="1"/>
</dbReference>
<dbReference type="Gene3D" id="3.50.4.10">
    <property type="entry name" value="Hepatocyte Growth Factor"/>
    <property type="match status" value="4"/>
</dbReference>
<feature type="compositionally biased region" description="Basic and acidic residues" evidence="1">
    <location>
        <begin position="674"/>
        <end position="685"/>
    </location>
</feature>
<dbReference type="SUPFAM" id="SSF57414">
    <property type="entry name" value="Hairpin loop containing domain-like"/>
    <property type="match status" value="4"/>
</dbReference>
<accession>A0A484BSK9</accession>
<feature type="compositionally biased region" description="Basic and acidic residues" evidence="1">
    <location>
        <begin position="647"/>
        <end position="656"/>
    </location>
</feature>
<organism evidence="6 7">
    <name type="scientific">Drosophila navojoa</name>
    <name type="common">Fruit fly</name>
    <dbReference type="NCBI Taxonomy" id="7232"/>
    <lineage>
        <taxon>Eukaryota</taxon>
        <taxon>Metazoa</taxon>
        <taxon>Ecdysozoa</taxon>
        <taxon>Arthropoda</taxon>
        <taxon>Hexapoda</taxon>
        <taxon>Insecta</taxon>
        <taxon>Pterygota</taxon>
        <taxon>Neoptera</taxon>
        <taxon>Endopterygota</taxon>
        <taxon>Diptera</taxon>
        <taxon>Brachycera</taxon>
        <taxon>Muscomorpha</taxon>
        <taxon>Ephydroidea</taxon>
        <taxon>Drosophilidae</taxon>
        <taxon>Drosophila</taxon>
    </lineage>
</organism>
<dbReference type="PANTHER" id="PTHR47327:SF9">
    <property type="entry name" value="NO MECHANORECEPTOR POTENTIAL A, ISOFORM A"/>
    <property type="match status" value="1"/>
</dbReference>
<feature type="chain" id="PRO_5019769000" description="No mechanoreceptor potential A" evidence="3">
    <location>
        <begin position="22"/>
        <end position="1518"/>
    </location>
</feature>
<evidence type="ECO:0000313" key="7">
    <source>
        <dbReference type="Proteomes" id="UP000295192"/>
    </source>
</evidence>
<keyword evidence="7" id="KW-1185">Reference proteome</keyword>
<evidence type="ECO:0000259" key="5">
    <source>
        <dbReference type="PROSITE" id="PS51034"/>
    </source>
</evidence>
<evidence type="ECO:0000313" key="6">
    <source>
        <dbReference type="EMBL" id="TDG50751.1"/>
    </source>
</evidence>
<evidence type="ECO:0008006" key="8">
    <source>
        <dbReference type="Google" id="ProtNLM"/>
    </source>
</evidence>
<dbReference type="EMBL" id="LSRL02000013">
    <property type="protein sequence ID" value="TDG50751.1"/>
    <property type="molecule type" value="Genomic_DNA"/>
</dbReference>
<feature type="domain" description="Apple" evidence="4">
    <location>
        <begin position="343"/>
        <end position="422"/>
    </location>
</feature>
<reference evidence="6 7" key="1">
    <citation type="journal article" date="2019" name="J. Hered.">
        <title>An Improved Genome Assembly for Drosophila navojoa, the Basal Species in the mojavensis Cluster.</title>
        <authorList>
            <person name="Vanderlinde T."/>
            <person name="Dupim E.G."/>
            <person name="Nazario-Yepiz N.O."/>
            <person name="Carvalho A.B."/>
        </authorList>
    </citation>
    <scope>NUCLEOTIDE SEQUENCE [LARGE SCALE GENOMIC DNA]</scope>
    <source>
        <strain evidence="6">Navoj_Jal97</strain>
        <tissue evidence="6">Whole organism</tissue>
    </source>
</reference>
<feature type="signal peptide" evidence="3">
    <location>
        <begin position="1"/>
        <end position="21"/>
    </location>
</feature>
<proteinExistence type="predicted"/>
<dbReference type="InterPro" id="IPR052774">
    <property type="entry name" value="Celegans_DevNeuronal_Protein"/>
</dbReference>
<dbReference type="SMART" id="SM00473">
    <property type="entry name" value="PAN_AP"/>
    <property type="match status" value="4"/>
</dbReference>
<dbReference type="InterPro" id="IPR001507">
    <property type="entry name" value="ZP_dom"/>
</dbReference>
<feature type="domain" description="ZP" evidence="5">
    <location>
        <begin position="997"/>
        <end position="1239"/>
    </location>
</feature>
<keyword evidence="2" id="KW-1133">Transmembrane helix</keyword>
<keyword evidence="2" id="KW-0472">Membrane</keyword>
<comment type="caution">
    <text evidence="6">The sequence shown here is derived from an EMBL/GenBank/DDBJ whole genome shotgun (WGS) entry which is preliminary data.</text>
</comment>
<dbReference type="Pfam" id="PF00024">
    <property type="entry name" value="PAN_1"/>
    <property type="match status" value="4"/>
</dbReference>
<sequence>MELRLILIATLACLALSQSYAQTTCKNGLGRVLYERLPNQQLQGYDDDVVRDTAPPFRVLEKCQDLCLRDRTGTNNLVRTCTSFDFQPGSRITSFGGTSEYEESLCYLTSEQAGPEGIGSLMLVPNSVHFNEICLTSSRPERECPSRRYVFERHPRKKLKLPISDIKEITAANRSDCEDKCLNEFSFVCRSANFDSTMRSCTLSRFTRRTHPELMEDDPNSDYLENTCLNAERRCDGLAVFVKEENKRLGGPFEVDIFNNMTLEECQTMCLRAEKYFCRSVEFDDQSKQCILSEEDSISQKDDISISSSPTHHFYDLVCLDNQRATDYPDNSVTSHLFSSGRRPDTAFQRYRNSRLGGEFHSEITGRSLSECLDECLRQTSFQCRSAVYSDRFRTCRLSRYNQKDGMRIIYDADYDYYENLMLNVVGGGSGSNGNGNGGADGDVGHGGSNDGKRPGDHSGSNWRQPNKHDDRYGPGSTGAGLGGPGSHGGGNRLPPGEGIDYGRPYDRYPDYAANEYDRYPYGDRDRDRDRYPPDRYGGPRYPGSDGVGMGYPGRPYDRYPDDYDRDRDRDRDRYPERYPPDRYGDRRYPERDRDRDRDRDLLPYRPLPYPAINDNTLPSDLPHTRPFPPDDDAPYRPYGYGGGSRYNDHRYDSRYPARYPPSRDPVGGYTGRDAPDSIFPDRRYRPSSMAPSRYPYAPDSRGPPGRYDDIVHSARRPEPESAKRYPPAPLAPTGSASKYASTPNRFPVGSERYPIDIYKYGNRLGPSDVGRRPALDRPPPYYDYDYEERYGDRYAPGPYDREYDGPPARRPPLGGPYGRYDTPFNRPYGGGGGGGIGGGLDDRPIPVPGLGLGIAHPPTPYGGGSHVGVPVGAGPPRPPITRCEESDNFKQIAARHKMRRHFVRRALIVPSLIQCERECIESRDFVCRSFNYRDTASSYDDRDRERDRESPNCELSDRDSRELDIHDPGSFDASNYDFYERSIGRSDGECMDVTQTCNEEGMEFTIRTPEGFLGRIYTYGFYDRCFFRGNGGTVNVLRISGPQGYPDCGTQRYGDTLTNIVVVQFSDNVQTSRDKRYNLTCIFRGPGEAVVSSGYIGAGSGSPIPIEYLPAENTLSSKVRLSILYQGRPTTTIAVGDPLTFRLEAQDGYNHVTDIFATNVVARDPYSGRSIQLIDRFGCPVDPYVFPELDKLRDGDTLEARFNAFKIPESNFLVFEATVRSCRDGCQPAYCPGPAGRQEPSFGRRRRSLNLTEEMPEPQALEAINDQEEQEITVVNSTTVSAKMGGAQLNATQESDKSKENEEPEQVREMIEVFETREEIEKESYPRKLVAPVETVCMTPAEYHGLITAIILLMILLFSITLVAGLGYRRYWKSISKNRLVDRHSPIHSLGHSHSSIRTHERFTEIGHMPNGSGATGTGTGSGTGAGSNRSTSNRASNAFRTNMSMFGGSLHKTFATGNLARMCQLPVINPIRTAGNSNHQFEDPSEPIYTDPSLFERSRSLRSLTMVAESEDNQEV</sequence>
<gene>
    <name evidence="6" type="ORF">AWZ03_002740</name>
</gene>
<feature type="compositionally biased region" description="Low complexity" evidence="1">
    <location>
        <begin position="535"/>
        <end position="544"/>
    </location>
</feature>
<dbReference type="InterPro" id="IPR003609">
    <property type="entry name" value="Pan_app"/>
</dbReference>
<dbReference type="GO" id="GO:0009653">
    <property type="term" value="P:anatomical structure morphogenesis"/>
    <property type="evidence" value="ECO:0007669"/>
    <property type="project" value="TreeGrafter"/>
</dbReference>
<feature type="compositionally biased region" description="Polar residues" evidence="1">
    <location>
        <begin position="735"/>
        <end position="745"/>
    </location>
</feature>
<dbReference type="Proteomes" id="UP000295192">
    <property type="component" value="Unassembled WGS sequence"/>
</dbReference>
<dbReference type="SMART" id="SM00241">
    <property type="entry name" value="ZP"/>
    <property type="match status" value="1"/>
</dbReference>
<dbReference type="KEGG" id="dnv:108655183"/>
<dbReference type="PANTHER" id="PTHR47327">
    <property type="entry name" value="FI18240P1-RELATED"/>
    <property type="match status" value="1"/>
</dbReference>
<name>A0A484BSK9_DRONA</name>
<feature type="compositionally biased region" description="Basic and acidic residues" evidence="1">
    <location>
        <begin position="1295"/>
        <end position="1307"/>
    </location>
</feature>
<keyword evidence="3" id="KW-0732">Signal</keyword>
<feature type="compositionally biased region" description="Basic and acidic residues" evidence="1">
    <location>
        <begin position="707"/>
        <end position="724"/>
    </location>
</feature>
<feature type="compositionally biased region" description="Basic and acidic residues" evidence="1">
    <location>
        <begin position="556"/>
        <end position="603"/>
    </location>
</feature>
<feature type="region of interest" description="Disordered" evidence="1">
    <location>
        <begin position="1287"/>
        <end position="1307"/>
    </location>
</feature>
<dbReference type="OrthoDB" id="6423981at2759"/>
<feature type="domain" description="Apple" evidence="4">
    <location>
        <begin position="144"/>
        <end position="228"/>
    </location>
</feature>
<evidence type="ECO:0000259" key="4">
    <source>
        <dbReference type="PROSITE" id="PS50948"/>
    </source>
</evidence>
<feature type="domain" description="Apple" evidence="4">
    <location>
        <begin position="884"/>
        <end position="984"/>
    </location>
</feature>
<feature type="compositionally biased region" description="Basic and acidic residues" evidence="1">
    <location>
        <begin position="504"/>
        <end position="534"/>
    </location>
</feature>
<feature type="region of interest" description="Disordered" evidence="1">
    <location>
        <begin position="1409"/>
        <end position="1436"/>
    </location>
</feature>
<feature type="transmembrane region" description="Helical" evidence="2">
    <location>
        <begin position="1344"/>
        <end position="1369"/>
    </location>
</feature>
<protein>
    <recommendedName>
        <fullName evidence="8">No mechanoreceptor potential A</fullName>
    </recommendedName>
</protein>
<feature type="compositionally biased region" description="Gly residues" evidence="1">
    <location>
        <begin position="434"/>
        <end position="450"/>
    </location>
</feature>
<feature type="compositionally biased region" description="Basic and acidic residues" evidence="1">
    <location>
        <begin position="940"/>
        <end position="967"/>
    </location>
</feature>
<feature type="region of interest" description="Disordered" evidence="1">
    <location>
        <begin position="770"/>
        <end position="812"/>
    </location>
</feature>
<feature type="compositionally biased region" description="Gly residues" evidence="1">
    <location>
        <begin position="476"/>
        <end position="492"/>
    </location>
</feature>
<evidence type="ECO:0000256" key="1">
    <source>
        <dbReference type="SAM" id="MobiDB-lite"/>
    </source>
</evidence>
<feature type="region of interest" description="Disordered" evidence="1">
    <location>
        <begin position="434"/>
        <end position="747"/>
    </location>
</feature>
<feature type="domain" description="Apple" evidence="4">
    <location>
        <begin position="235"/>
        <end position="319"/>
    </location>
</feature>
<dbReference type="STRING" id="7232.A0A484BSK9"/>
<dbReference type="PROSITE" id="PS50948">
    <property type="entry name" value="PAN"/>
    <property type="match status" value="5"/>
</dbReference>